<comment type="caution">
    <text evidence="3">The sequence shown here is derived from an EMBL/GenBank/DDBJ whole genome shotgun (WGS) entry which is preliminary data.</text>
</comment>
<evidence type="ECO:0000256" key="1">
    <source>
        <dbReference type="SAM" id="MobiDB-lite"/>
    </source>
</evidence>
<organism evidence="3 4">
    <name type="scientific">Eisenbergiella massiliensis</name>
    <dbReference type="NCBI Taxonomy" id="1720294"/>
    <lineage>
        <taxon>Bacteria</taxon>
        <taxon>Bacillati</taxon>
        <taxon>Bacillota</taxon>
        <taxon>Clostridia</taxon>
        <taxon>Lachnospirales</taxon>
        <taxon>Lachnospiraceae</taxon>
        <taxon>Eisenbergiella</taxon>
    </lineage>
</organism>
<dbReference type="GeneID" id="97986727"/>
<feature type="transmembrane region" description="Helical" evidence="2">
    <location>
        <begin position="119"/>
        <end position="145"/>
    </location>
</feature>
<keyword evidence="4" id="KW-1185">Reference proteome</keyword>
<keyword evidence="2" id="KW-0812">Transmembrane</keyword>
<evidence type="ECO:0000313" key="4">
    <source>
        <dbReference type="Proteomes" id="UP000260812"/>
    </source>
</evidence>
<feature type="region of interest" description="Disordered" evidence="1">
    <location>
        <begin position="165"/>
        <end position="186"/>
    </location>
</feature>
<evidence type="ECO:0000313" key="3">
    <source>
        <dbReference type="EMBL" id="RGE62439.1"/>
    </source>
</evidence>
<dbReference type="EMBL" id="QVLV01000004">
    <property type="protein sequence ID" value="RGE62439.1"/>
    <property type="molecule type" value="Genomic_DNA"/>
</dbReference>
<dbReference type="AlphaFoldDB" id="A0A3E3I7K5"/>
<dbReference type="RefSeq" id="WP_117544206.1">
    <property type="nucleotide sequence ID" value="NZ_QVLV01000004.1"/>
</dbReference>
<evidence type="ECO:0008006" key="5">
    <source>
        <dbReference type="Google" id="ProtNLM"/>
    </source>
</evidence>
<protein>
    <recommendedName>
        <fullName evidence="5">TPM domain-containing protein</fullName>
    </recommendedName>
</protein>
<evidence type="ECO:0000256" key="2">
    <source>
        <dbReference type="SAM" id="Phobius"/>
    </source>
</evidence>
<sequence length="329" mass="35064">MGRNSGGGSRRTGSSSSGGRSSGSGRISGGRTSHPSSTRSSGSSSSGRISSGRSSLGSSGSSYRSSSSYGSGYHSSSSTSHSSSYSNSSQNNSWDDDDYSPQGGYGYSYGGGGYRSGSCLGLCLALVVAFIFVIIGAVSFFSAIFSLGGRHDSFYGYVAPQTVQQSGKEHTNSSSQPKTNYSGQSSGAIEPVVGEYFTDRLGWIKQSATLNAGMEAFFKKTGVKPYLYLTDNVYGSTEPSDKQMDTFANSLYDKLFTDENHFLLVFQEYGDYYMTWYVSGSDAAEVVDEDAANIVLDYVDEYYSSDMGEEEYFSNVFSMAAGDIMEGGQ</sequence>
<accession>A0A3E3I7K5</accession>
<gene>
    <name evidence="3" type="ORF">DXC51_07495</name>
</gene>
<keyword evidence="2" id="KW-0472">Membrane</keyword>
<feature type="compositionally biased region" description="Gly residues" evidence="1">
    <location>
        <begin position="1"/>
        <end position="10"/>
    </location>
</feature>
<proteinExistence type="predicted"/>
<name>A0A3E3I7K5_9FIRM</name>
<dbReference type="Proteomes" id="UP000260812">
    <property type="component" value="Unassembled WGS sequence"/>
</dbReference>
<reference evidence="3 4" key="1">
    <citation type="submission" date="2018-08" db="EMBL/GenBank/DDBJ databases">
        <title>A genome reference for cultivated species of the human gut microbiota.</title>
        <authorList>
            <person name="Zou Y."/>
            <person name="Xue W."/>
            <person name="Luo G."/>
        </authorList>
    </citation>
    <scope>NUCLEOTIDE SEQUENCE [LARGE SCALE GENOMIC DNA]</scope>
    <source>
        <strain evidence="3 4">TF05-5AC</strain>
    </source>
</reference>
<feature type="region of interest" description="Disordered" evidence="1">
    <location>
        <begin position="1"/>
        <end position="99"/>
    </location>
</feature>
<feature type="compositionally biased region" description="Low complexity" evidence="1">
    <location>
        <begin position="29"/>
        <end position="89"/>
    </location>
</feature>
<keyword evidence="2" id="KW-1133">Transmembrane helix</keyword>